<feature type="compositionally biased region" description="Acidic residues" evidence="1">
    <location>
        <begin position="89"/>
        <end position="106"/>
    </location>
</feature>
<gene>
    <name evidence="2" type="ORF">CERSUDRAFT_115830</name>
</gene>
<keyword evidence="3" id="KW-1185">Reference proteome</keyword>
<dbReference type="Proteomes" id="UP000016930">
    <property type="component" value="Unassembled WGS sequence"/>
</dbReference>
<dbReference type="EMBL" id="KB445799">
    <property type="protein sequence ID" value="EMD35923.1"/>
    <property type="molecule type" value="Genomic_DNA"/>
</dbReference>
<organism evidence="2 3">
    <name type="scientific">Ceriporiopsis subvermispora (strain B)</name>
    <name type="common">White-rot fungus</name>
    <name type="synonym">Gelatoporia subvermispora</name>
    <dbReference type="NCBI Taxonomy" id="914234"/>
    <lineage>
        <taxon>Eukaryota</taxon>
        <taxon>Fungi</taxon>
        <taxon>Dikarya</taxon>
        <taxon>Basidiomycota</taxon>
        <taxon>Agaricomycotina</taxon>
        <taxon>Agaricomycetes</taxon>
        <taxon>Polyporales</taxon>
        <taxon>Gelatoporiaceae</taxon>
        <taxon>Gelatoporia</taxon>
    </lineage>
</organism>
<dbReference type="AlphaFoldDB" id="M2QFX3"/>
<proteinExistence type="predicted"/>
<sequence>MVTPVQRTVCRGNGTVPEPQQECKRKVRLVITRGDFGRFQQYLRYGYLLQSRHLSTSAGAAEAERLDTVLKETDAQKVTLKTWYSTTPDSDDSDEEDGSDEDDVIDETEFARGALRKLLRALSRINEVDVHFQLGSREEWETVFGFSG</sequence>
<evidence type="ECO:0000313" key="3">
    <source>
        <dbReference type="Proteomes" id="UP000016930"/>
    </source>
</evidence>
<protein>
    <submittedName>
        <fullName evidence="2">Uncharacterized protein</fullName>
    </submittedName>
</protein>
<evidence type="ECO:0000313" key="2">
    <source>
        <dbReference type="EMBL" id="EMD35923.1"/>
    </source>
</evidence>
<accession>M2QFX3</accession>
<reference evidence="2 3" key="1">
    <citation type="journal article" date="2012" name="Proc. Natl. Acad. Sci. U.S.A.">
        <title>Comparative genomics of Ceriporiopsis subvermispora and Phanerochaete chrysosporium provide insight into selective ligninolysis.</title>
        <authorList>
            <person name="Fernandez-Fueyo E."/>
            <person name="Ruiz-Duenas F.J."/>
            <person name="Ferreira P."/>
            <person name="Floudas D."/>
            <person name="Hibbett D.S."/>
            <person name="Canessa P."/>
            <person name="Larrondo L.F."/>
            <person name="James T.Y."/>
            <person name="Seelenfreund D."/>
            <person name="Lobos S."/>
            <person name="Polanco R."/>
            <person name="Tello M."/>
            <person name="Honda Y."/>
            <person name="Watanabe T."/>
            <person name="Watanabe T."/>
            <person name="Ryu J.S."/>
            <person name="Kubicek C.P."/>
            <person name="Schmoll M."/>
            <person name="Gaskell J."/>
            <person name="Hammel K.E."/>
            <person name="St John F.J."/>
            <person name="Vanden Wymelenberg A."/>
            <person name="Sabat G."/>
            <person name="Splinter BonDurant S."/>
            <person name="Syed K."/>
            <person name="Yadav J.S."/>
            <person name="Doddapaneni H."/>
            <person name="Subramanian V."/>
            <person name="Lavin J.L."/>
            <person name="Oguiza J.A."/>
            <person name="Perez G."/>
            <person name="Pisabarro A.G."/>
            <person name="Ramirez L."/>
            <person name="Santoyo F."/>
            <person name="Master E."/>
            <person name="Coutinho P.M."/>
            <person name="Henrissat B."/>
            <person name="Lombard V."/>
            <person name="Magnuson J.K."/>
            <person name="Kuees U."/>
            <person name="Hori C."/>
            <person name="Igarashi K."/>
            <person name="Samejima M."/>
            <person name="Held B.W."/>
            <person name="Barry K.W."/>
            <person name="LaButti K.M."/>
            <person name="Lapidus A."/>
            <person name="Lindquist E.A."/>
            <person name="Lucas S.M."/>
            <person name="Riley R."/>
            <person name="Salamov A.A."/>
            <person name="Hoffmeister D."/>
            <person name="Schwenk D."/>
            <person name="Hadar Y."/>
            <person name="Yarden O."/>
            <person name="de Vries R.P."/>
            <person name="Wiebenga A."/>
            <person name="Stenlid J."/>
            <person name="Eastwood D."/>
            <person name="Grigoriev I.V."/>
            <person name="Berka R.M."/>
            <person name="Blanchette R.A."/>
            <person name="Kersten P."/>
            <person name="Martinez A.T."/>
            <person name="Vicuna R."/>
            <person name="Cullen D."/>
        </authorList>
    </citation>
    <scope>NUCLEOTIDE SEQUENCE [LARGE SCALE GENOMIC DNA]</scope>
    <source>
        <strain evidence="2 3">B</strain>
    </source>
</reference>
<dbReference type="HOGENOM" id="CLU_1758583_0_0_1"/>
<name>M2QFX3_CERS8</name>
<feature type="region of interest" description="Disordered" evidence="1">
    <location>
        <begin position="81"/>
        <end position="106"/>
    </location>
</feature>
<evidence type="ECO:0000256" key="1">
    <source>
        <dbReference type="SAM" id="MobiDB-lite"/>
    </source>
</evidence>